<keyword evidence="6 11" id="KW-0067">ATP-binding</keyword>
<feature type="region of interest" description="Disordered" evidence="12">
    <location>
        <begin position="20"/>
        <end position="71"/>
    </location>
</feature>
<comment type="catalytic activity">
    <reaction evidence="10">
        <text>L-tyrosyl-[protein] + ATP = O-phospho-L-tyrosyl-[protein] + ADP + H(+)</text>
        <dbReference type="Rhea" id="RHEA:10596"/>
        <dbReference type="Rhea" id="RHEA-COMP:10136"/>
        <dbReference type="Rhea" id="RHEA-COMP:20101"/>
        <dbReference type="ChEBI" id="CHEBI:15378"/>
        <dbReference type="ChEBI" id="CHEBI:30616"/>
        <dbReference type="ChEBI" id="CHEBI:46858"/>
        <dbReference type="ChEBI" id="CHEBI:61978"/>
        <dbReference type="ChEBI" id="CHEBI:456216"/>
        <dbReference type="EC" id="2.7.12.2"/>
    </reaction>
</comment>
<dbReference type="PROSITE" id="PS00107">
    <property type="entry name" value="PROTEIN_KINASE_ATP"/>
    <property type="match status" value="1"/>
</dbReference>
<feature type="compositionally biased region" description="Polar residues" evidence="12">
    <location>
        <begin position="402"/>
        <end position="434"/>
    </location>
</feature>
<keyword evidence="2" id="KW-0597">Phosphoprotein</keyword>
<evidence type="ECO:0000256" key="8">
    <source>
        <dbReference type="ARBA" id="ARBA00049014"/>
    </source>
</evidence>
<feature type="domain" description="Protein kinase" evidence="13">
    <location>
        <begin position="116"/>
        <end position="370"/>
    </location>
</feature>
<organism evidence="14 15">
    <name type="scientific">Oikopleura dioica</name>
    <name type="common">Tunicate</name>
    <dbReference type="NCBI Taxonomy" id="34765"/>
    <lineage>
        <taxon>Eukaryota</taxon>
        <taxon>Metazoa</taxon>
        <taxon>Chordata</taxon>
        <taxon>Tunicata</taxon>
        <taxon>Appendicularia</taxon>
        <taxon>Copelata</taxon>
        <taxon>Oikopleuridae</taxon>
        <taxon>Oikopleura</taxon>
    </lineage>
</organism>
<feature type="region of interest" description="Disordered" evidence="12">
    <location>
        <begin position="397"/>
        <end position="446"/>
    </location>
</feature>
<keyword evidence="3" id="KW-0808">Transferase</keyword>
<dbReference type="PANTHER" id="PTHR47238">
    <property type="entry name" value="MITOGEN-ACTIVATED PROTEIN KINASE KINASE 5"/>
    <property type="match status" value="1"/>
</dbReference>
<gene>
    <name evidence="14" type="ORF">OKIOD_LOCUS2592</name>
</gene>
<evidence type="ECO:0000256" key="4">
    <source>
        <dbReference type="ARBA" id="ARBA00022741"/>
    </source>
</evidence>
<dbReference type="Gene3D" id="3.30.200.20">
    <property type="entry name" value="Phosphorylase Kinase, domain 1"/>
    <property type="match status" value="1"/>
</dbReference>
<keyword evidence="4 11" id="KW-0547">Nucleotide-binding</keyword>
<evidence type="ECO:0000256" key="10">
    <source>
        <dbReference type="ARBA" id="ARBA00051693"/>
    </source>
</evidence>
<dbReference type="PANTHER" id="PTHR47238:SF2">
    <property type="entry name" value="DUAL SPECIFICITY MITOGEN-ACTIVATED PROTEIN KINASE KINASE HEMIPTEROUS"/>
    <property type="match status" value="1"/>
</dbReference>
<dbReference type="Proteomes" id="UP001158576">
    <property type="component" value="Chromosome PAR"/>
</dbReference>
<dbReference type="EMBL" id="OU015568">
    <property type="protein sequence ID" value="CAG5085872.1"/>
    <property type="molecule type" value="Genomic_DNA"/>
</dbReference>
<keyword evidence="15" id="KW-1185">Reference proteome</keyword>
<dbReference type="Pfam" id="PF00069">
    <property type="entry name" value="Pkinase"/>
    <property type="match status" value="1"/>
</dbReference>
<feature type="compositionally biased region" description="Low complexity" evidence="12">
    <location>
        <begin position="39"/>
        <end position="61"/>
    </location>
</feature>
<name>A0ABN7RY38_OIKDI</name>
<evidence type="ECO:0000256" key="1">
    <source>
        <dbReference type="ARBA" id="ARBA00022527"/>
    </source>
</evidence>
<keyword evidence="7" id="KW-0829">Tyrosine-protein kinase</keyword>
<protein>
    <submittedName>
        <fullName evidence="14">Oidioi.mRNA.OKI2018_I69.PAR.g11034.t1.cds</fullName>
    </submittedName>
</protein>
<dbReference type="PROSITE" id="PS50011">
    <property type="entry name" value="PROTEIN_KINASE_DOM"/>
    <property type="match status" value="1"/>
</dbReference>
<proteinExistence type="predicted"/>
<dbReference type="SUPFAM" id="SSF56112">
    <property type="entry name" value="Protein kinase-like (PK-like)"/>
    <property type="match status" value="1"/>
</dbReference>
<dbReference type="InterPro" id="IPR017441">
    <property type="entry name" value="Protein_kinase_ATP_BS"/>
</dbReference>
<evidence type="ECO:0000256" key="5">
    <source>
        <dbReference type="ARBA" id="ARBA00022777"/>
    </source>
</evidence>
<evidence type="ECO:0000256" key="7">
    <source>
        <dbReference type="ARBA" id="ARBA00023137"/>
    </source>
</evidence>
<evidence type="ECO:0000256" key="6">
    <source>
        <dbReference type="ARBA" id="ARBA00022840"/>
    </source>
</evidence>
<evidence type="ECO:0000256" key="9">
    <source>
        <dbReference type="ARBA" id="ARBA00049299"/>
    </source>
</evidence>
<evidence type="ECO:0000256" key="11">
    <source>
        <dbReference type="PROSITE-ProRule" id="PRU10141"/>
    </source>
</evidence>
<evidence type="ECO:0000259" key="13">
    <source>
        <dbReference type="PROSITE" id="PS50011"/>
    </source>
</evidence>
<dbReference type="SMART" id="SM00220">
    <property type="entry name" value="S_TKc"/>
    <property type="match status" value="1"/>
</dbReference>
<accession>A0ABN7RY38</accession>
<sequence length="529" mass="58066">MSDINLASFVAQIDQMKEQIQSQSSSRRPRPAPTNLNLNSTRPSVPSSLSLTSSRANSSTVTPRMKPGSLDFSNRRNGFNTAQSFEPQNVPILGLGTVELDRVPYRNVTEKDFTSHDTSAWLGSGTSGTVFKMNFMGKRQVAVKQIPKSDDPDEIKRLRMDLGVMIKSRTCPHIVKYLGAVGSDASVWIVMELMLCCFEKILKTTRLPVPVPVLGSLTYSVVSALHYLKEHHSTIHRDVKPSNVLVDQHGNIKLCDFGISGRLVDSQARTRGAGCAAYLSPERIDPERGTYDVRADIWSLGLSLIELATAQFPYSGCKSDFEVCAKILQAEAPELGPSFPADFREFVKLLCIKNVEKRPKYAQLLKTKFFVANSKRSDRNSTTKKWLESVNFLEPAPIPTNGHKNSNSINGSSTNPFLSKSSNNHTPAGTNASVNGAVLTNGNTSNSTTNASWFGASAWNDIKPRSQAVHTPQPIRVERNFFSPVKSDLFVTGRENWTSFGSTPSAPVAINSVPVQIENQSTSKDLISL</sequence>
<evidence type="ECO:0000256" key="3">
    <source>
        <dbReference type="ARBA" id="ARBA00022679"/>
    </source>
</evidence>
<evidence type="ECO:0000313" key="14">
    <source>
        <dbReference type="EMBL" id="CAG5085872.1"/>
    </source>
</evidence>
<keyword evidence="5" id="KW-0418">Kinase</keyword>
<feature type="binding site" evidence="11">
    <location>
        <position position="144"/>
    </location>
    <ligand>
        <name>ATP</name>
        <dbReference type="ChEBI" id="CHEBI:30616"/>
    </ligand>
</feature>
<keyword evidence="1" id="KW-0723">Serine/threonine-protein kinase</keyword>
<evidence type="ECO:0000256" key="12">
    <source>
        <dbReference type="SAM" id="MobiDB-lite"/>
    </source>
</evidence>
<dbReference type="InterPro" id="IPR000719">
    <property type="entry name" value="Prot_kinase_dom"/>
</dbReference>
<dbReference type="InterPro" id="IPR011009">
    <property type="entry name" value="Kinase-like_dom_sf"/>
</dbReference>
<comment type="catalytic activity">
    <reaction evidence="9">
        <text>L-threonyl-[protein] + ATP = O-phospho-L-threonyl-[protein] + ADP + H(+)</text>
        <dbReference type="Rhea" id="RHEA:46608"/>
        <dbReference type="Rhea" id="RHEA-COMP:11060"/>
        <dbReference type="Rhea" id="RHEA-COMP:11605"/>
        <dbReference type="ChEBI" id="CHEBI:15378"/>
        <dbReference type="ChEBI" id="CHEBI:30013"/>
        <dbReference type="ChEBI" id="CHEBI:30616"/>
        <dbReference type="ChEBI" id="CHEBI:61977"/>
        <dbReference type="ChEBI" id="CHEBI:456216"/>
        <dbReference type="EC" id="2.7.12.2"/>
    </reaction>
</comment>
<dbReference type="Gene3D" id="1.10.510.10">
    <property type="entry name" value="Transferase(Phosphotransferase) domain 1"/>
    <property type="match status" value="1"/>
</dbReference>
<reference evidence="14 15" key="1">
    <citation type="submission" date="2021-04" db="EMBL/GenBank/DDBJ databases">
        <authorList>
            <person name="Bliznina A."/>
        </authorList>
    </citation>
    <scope>NUCLEOTIDE SEQUENCE [LARGE SCALE GENOMIC DNA]</scope>
</reference>
<evidence type="ECO:0000256" key="2">
    <source>
        <dbReference type="ARBA" id="ARBA00022553"/>
    </source>
</evidence>
<evidence type="ECO:0000313" key="15">
    <source>
        <dbReference type="Proteomes" id="UP001158576"/>
    </source>
</evidence>
<comment type="catalytic activity">
    <reaction evidence="8">
        <text>L-seryl-[protein] + ATP = O-phospho-L-seryl-[protein] + ADP + H(+)</text>
        <dbReference type="Rhea" id="RHEA:17989"/>
        <dbReference type="Rhea" id="RHEA-COMP:9863"/>
        <dbReference type="Rhea" id="RHEA-COMP:11604"/>
        <dbReference type="ChEBI" id="CHEBI:15378"/>
        <dbReference type="ChEBI" id="CHEBI:29999"/>
        <dbReference type="ChEBI" id="CHEBI:30616"/>
        <dbReference type="ChEBI" id="CHEBI:83421"/>
        <dbReference type="ChEBI" id="CHEBI:456216"/>
        <dbReference type="EC" id="2.7.12.2"/>
    </reaction>
</comment>
<dbReference type="InterPro" id="IPR052468">
    <property type="entry name" value="Dual_spec_MAPK_kinase"/>
</dbReference>